<name>A0ACD3A5V5_9AGAR</name>
<reference evidence="1 2" key="1">
    <citation type="journal article" date="2019" name="Nat. Ecol. Evol.">
        <title>Megaphylogeny resolves global patterns of mushroom evolution.</title>
        <authorList>
            <person name="Varga T."/>
            <person name="Krizsan K."/>
            <person name="Foldi C."/>
            <person name="Dima B."/>
            <person name="Sanchez-Garcia M."/>
            <person name="Sanchez-Ramirez S."/>
            <person name="Szollosi G.J."/>
            <person name="Szarkandi J.G."/>
            <person name="Papp V."/>
            <person name="Albert L."/>
            <person name="Andreopoulos W."/>
            <person name="Angelini C."/>
            <person name="Antonin V."/>
            <person name="Barry K.W."/>
            <person name="Bougher N.L."/>
            <person name="Buchanan P."/>
            <person name="Buyck B."/>
            <person name="Bense V."/>
            <person name="Catcheside P."/>
            <person name="Chovatia M."/>
            <person name="Cooper J."/>
            <person name="Damon W."/>
            <person name="Desjardin D."/>
            <person name="Finy P."/>
            <person name="Geml J."/>
            <person name="Haridas S."/>
            <person name="Hughes K."/>
            <person name="Justo A."/>
            <person name="Karasinski D."/>
            <person name="Kautmanova I."/>
            <person name="Kiss B."/>
            <person name="Kocsube S."/>
            <person name="Kotiranta H."/>
            <person name="LaButti K.M."/>
            <person name="Lechner B.E."/>
            <person name="Liimatainen K."/>
            <person name="Lipzen A."/>
            <person name="Lukacs Z."/>
            <person name="Mihaltcheva S."/>
            <person name="Morgado L.N."/>
            <person name="Niskanen T."/>
            <person name="Noordeloos M.E."/>
            <person name="Ohm R.A."/>
            <person name="Ortiz-Santana B."/>
            <person name="Ovrebo C."/>
            <person name="Racz N."/>
            <person name="Riley R."/>
            <person name="Savchenko A."/>
            <person name="Shiryaev A."/>
            <person name="Soop K."/>
            <person name="Spirin V."/>
            <person name="Szebenyi C."/>
            <person name="Tomsovsky M."/>
            <person name="Tulloss R.E."/>
            <person name="Uehling J."/>
            <person name="Grigoriev I.V."/>
            <person name="Vagvolgyi C."/>
            <person name="Papp T."/>
            <person name="Martin F.M."/>
            <person name="Miettinen O."/>
            <person name="Hibbett D.S."/>
            <person name="Nagy L.G."/>
        </authorList>
    </citation>
    <scope>NUCLEOTIDE SEQUENCE [LARGE SCALE GENOMIC DNA]</scope>
    <source>
        <strain evidence="1 2">NL-1719</strain>
    </source>
</reference>
<protein>
    <submittedName>
        <fullName evidence="1">Uncharacterized protein</fullName>
    </submittedName>
</protein>
<dbReference type="Proteomes" id="UP000308600">
    <property type="component" value="Unassembled WGS sequence"/>
</dbReference>
<evidence type="ECO:0000313" key="2">
    <source>
        <dbReference type="Proteomes" id="UP000308600"/>
    </source>
</evidence>
<gene>
    <name evidence="1" type="ORF">BDN72DRAFT_864150</name>
</gene>
<accession>A0ACD3A5V5</accession>
<sequence length="442" mass="49447">MAVLIVCPFRFLDSESEGPGSPPVSSSTASTTQTVFHDVPADDLATTCQDSLDDDVATLEARIVSLNVQNSRTAIARLPMELIQEIFVITSRSAGYRRVGKTALAVTWVCHSWRELAHGTSTLWSHIDFSNLAWIEVALSQARNQPLSLSFDFGLDDYEDAPTLFSLCLRKLPQIETLSVARTYAVGNELDVCLNPLWTTNAPMLVELALHNRTIPTTITPEIFPGLESLSLNECEFDWESLPLRCGLKTLSIHRPRSRISAEFLLDKLWALGSSLESLRLNETLLASTTIAPHHPNPSSGRSRKEFPKIRHFEMRDPRATQIIFILDHILLPSHVETIEINAFSANAQFDIAKALISCRGLENWPTKTVEFDLQYDILVFWATDPERRESISFTVSTALDVRWIYKSPVGIVHIRYIKPCGLWNIRDSAWAGSPCIGVFSA</sequence>
<organism evidence="1 2">
    <name type="scientific">Pluteus cervinus</name>
    <dbReference type="NCBI Taxonomy" id="181527"/>
    <lineage>
        <taxon>Eukaryota</taxon>
        <taxon>Fungi</taxon>
        <taxon>Dikarya</taxon>
        <taxon>Basidiomycota</taxon>
        <taxon>Agaricomycotina</taxon>
        <taxon>Agaricomycetes</taxon>
        <taxon>Agaricomycetidae</taxon>
        <taxon>Agaricales</taxon>
        <taxon>Pluteineae</taxon>
        <taxon>Pluteaceae</taxon>
        <taxon>Pluteus</taxon>
    </lineage>
</organism>
<dbReference type="EMBL" id="ML208742">
    <property type="protein sequence ID" value="TFK60694.1"/>
    <property type="molecule type" value="Genomic_DNA"/>
</dbReference>
<evidence type="ECO:0000313" key="1">
    <source>
        <dbReference type="EMBL" id="TFK60694.1"/>
    </source>
</evidence>
<keyword evidence="2" id="KW-1185">Reference proteome</keyword>
<proteinExistence type="predicted"/>